<evidence type="ECO:0000313" key="1">
    <source>
        <dbReference type="EMBL" id="EHM52714.1"/>
    </source>
</evidence>
<gene>
    <name evidence="1" type="ORF">HMPREF0372_01376</name>
</gene>
<dbReference type="AlphaFoldDB" id="G9YPD8"/>
<comment type="caution">
    <text evidence="1">The sequence shown here is derived from an EMBL/GenBank/DDBJ whole genome shotgun (WGS) entry which is preliminary data.</text>
</comment>
<dbReference type="HOGENOM" id="CLU_2287387_0_0_9"/>
<protein>
    <submittedName>
        <fullName evidence="1">Uncharacterized protein</fullName>
    </submittedName>
</protein>
<reference evidence="1 2" key="1">
    <citation type="submission" date="2011-08" db="EMBL/GenBank/DDBJ databases">
        <authorList>
            <person name="Weinstock G."/>
            <person name="Sodergren E."/>
            <person name="Clifton S."/>
            <person name="Fulton L."/>
            <person name="Fulton B."/>
            <person name="Courtney L."/>
            <person name="Fronick C."/>
            <person name="Harrison M."/>
            <person name="Strong C."/>
            <person name="Farmer C."/>
            <person name="Delahaunty K."/>
            <person name="Markovic C."/>
            <person name="Hall O."/>
            <person name="Minx P."/>
            <person name="Tomlinson C."/>
            <person name="Mitreva M."/>
            <person name="Hou S."/>
            <person name="Chen J."/>
            <person name="Wollam A."/>
            <person name="Pepin K.H."/>
            <person name="Johnson M."/>
            <person name="Bhonagiri V."/>
            <person name="Zhang X."/>
            <person name="Suruliraj S."/>
            <person name="Warren W."/>
            <person name="Chinwalla A."/>
            <person name="Mardis E.R."/>
            <person name="Wilson R.K."/>
        </authorList>
    </citation>
    <scope>NUCLEOTIDE SEQUENCE [LARGE SCALE GENOMIC DNA]</scope>
    <source>
        <strain evidence="1 2">ATCC 29863</strain>
    </source>
</reference>
<accession>G9YPD8</accession>
<proteinExistence type="predicted"/>
<evidence type="ECO:0000313" key="2">
    <source>
        <dbReference type="Proteomes" id="UP000004459"/>
    </source>
</evidence>
<organism evidence="1 2">
    <name type="scientific">Flavonifractor plautii ATCC 29863</name>
    <dbReference type="NCBI Taxonomy" id="411475"/>
    <lineage>
        <taxon>Bacteria</taxon>
        <taxon>Bacillati</taxon>
        <taxon>Bacillota</taxon>
        <taxon>Clostridia</taxon>
        <taxon>Eubacteriales</taxon>
        <taxon>Oscillospiraceae</taxon>
        <taxon>Flavonifractor</taxon>
    </lineage>
</organism>
<sequence>MLHEKHGGTAGPQELLKLHPGEDINIVQRLVPHIQVGALAQAAGKKHLLFLPGAIIGQILFKLYPREVQLAENGLELCLVQFIAPRELAQAARRKEASWGT</sequence>
<dbReference type="Proteomes" id="UP000004459">
    <property type="component" value="Unassembled WGS sequence"/>
</dbReference>
<dbReference type="EMBL" id="AGCK01000098">
    <property type="protein sequence ID" value="EHM52714.1"/>
    <property type="molecule type" value="Genomic_DNA"/>
</dbReference>
<name>G9YPD8_FLAPL</name>